<dbReference type="InterPro" id="IPR058647">
    <property type="entry name" value="BSH_CzcB-like"/>
</dbReference>
<evidence type="ECO:0000259" key="3">
    <source>
        <dbReference type="Pfam" id="PF25954"/>
    </source>
</evidence>
<dbReference type="OrthoDB" id="5730196at2"/>
<dbReference type="GO" id="GO:1990281">
    <property type="term" value="C:efflux pump complex"/>
    <property type="evidence" value="ECO:0007669"/>
    <property type="project" value="TreeGrafter"/>
</dbReference>
<gene>
    <name evidence="5" type="ORF">B1199_20195</name>
</gene>
<dbReference type="InterPro" id="IPR006143">
    <property type="entry name" value="RND_pump_MFP"/>
</dbReference>
<dbReference type="PANTHER" id="PTHR30469:SF15">
    <property type="entry name" value="HLYD FAMILY OF SECRETION PROTEINS"/>
    <property type="match status" value="1"/>
</dbReference>
<dbReference type="PANTHER" id="PTHR30469">
    <property type="entry name" value="MULTIDRUG RESISTANCE PROTEIN MDTA"/>
    <property type="match status" value="1"/>
</dbReference>
<proteinExistence type="inferred from homology"/>
<dbReference type="Gene3D" id="1.10.287.470">
    <property type="entry name" value="Helix hairpin bin"/>
    <property type="match status" value="1"/>
</dbReference>
<evidence type="ECO:0000256" key="1">
    <source>
        <dbReference type="ARBA" id="ARBA00009477"/>
    </source>
</evidence>
<accession>A0A244CL01</accession>
<dbReference type="Proteomes" id="UP000194841">
    <property type="component" value="Unassembled WGS sequence"/>
</dbReference>
<evidence type="ECO:0000313" key="6">
    <source>
        <dbReference type="Proteomes" id="UP000194841"/>
    </source>
</evidence>
<dbReference type="Gene3D" id="2.40.420.20">
    <property type="match status" value="1"/>
</dbReference>
<dbReference type="Pfam" id="PF25954">
    <property type="entry name" value="Beta-barrel_RND_2"/>
    <property type="match status" value="1"/>
</dbReference>
<dbReference type="SUPFAM" id="SSF111369">
    <property type="entry name" value="HlyD-like secretion proteins"/>
    <property type="match status" value="1"/>
</dbReference>
<sequence>MTVSVNKKWLMPLIAIAGLLVMIAAMAGLFNHKITPEVLLPKTEFSGDTYSVTFQPVAEPENVPATIIAQQNTLVSSRILAPISDLKVRAGQIVRQGEILMTLDDNELQTQVAQAQAQLAVVNTQLTQAHLQLTRAMKLQAEGLIAVNDLDEARTAFDQLSASKTRAEQGLAQAKVMLSYSQIVSPIDGKVVDRMAEPGDVVSPGQVLLSIYNPASMQIEASVREQKAVQLDIGQTLDVEVASIGLMTTATIAEIVPVADSSARSFLVKLDISQDRRLMPGMYSKVKLPAQREQQLVIPSSLVIPYGQLEMVQVVNNGLLERRYIRTGQSVDNQHVVVISGLAVGDLIARQ</sequence>
<dbReference type="EMBL" id="MWPV01000008">
    <property type="protein sequence ID" value="OUL56026.1"/>
    <property type="molecule type" value="Genomic_DNA"/>
</dbReference>
<dbReference type="Gene3D" id="2.40.30.170">
    <property type="match status" value="1"/>
</dbReference>
<protein>
    <submittedName>
        <fullName evidence="5">Uncharacterized protein</fullName>
    </submittedName>
</protein>
<evidence type="ECO:0000313" key="5">
    <source>
        <dbReference type="EMBL" id="OUL56026.1"/>
    </source>
</evidence>
<feature type="domain" description="CzcB-like barrel-sandwich hybrid" evidence="4">
    <location>
        <begin position="74"/>
        <end position="211"/>
    </location>
</feature>
<dbReference type="NCBIfam" id="TIGR01730">
    <property type="entry name" value="RND_mfp"/>
    <property type="match status" value="1"/>
</dbReference>
<dbReference type="Gene3D" id="2.40.50.100">
    <property type="match status" value="1"/>
</dbReference>
<comment type="similarity">
    <text evidence="1">Belongs to the membrane fusion protein (MFP) (TC 8.A.1) family.</text>
</comment>
<dbReference type="InterPro" id="IPR058792">
    <property type="entry name" value="Beta-barrel_RND_2"/>
</dbReference>
<keyword evidence="2" id="KW-0812">Transmembrane</keyword>
<reference evidence="5 6" key="1">
    <citation type="submission" date="2017-02" db="EMBL/GenBank/DDBJ databases">
        <title>Pseudoalteromonas ulvae TC14 Genome.</title>
        <authorList>
            <person name="Molmeret M."/>
        </authorList>
    </citation>
    <scope>NUCLEOTIDE SEQUENCE [LARGE SCALE GENOMIC DNA]</scope>
    <source>
        <strain evidence="5">TC14</strain>
    </source>
</reference>
<dbReference type="RefSeq" id="WP_086745945.1">
    <property type="nucleotide sequence ID" value="NZ_MWPV01000008.1"/>
</dbReference>
<feature type="domain" description="CusB-like beta-barrel" evidence="3">
    <location>
        <begin position="219"/>
        <end position="291"/>
    </location>
</feature>
<keyword evidence="2" id="KW-0472">Membrane</keyword>
<comment type="caution">
    <text evidence="5">The sequence shown here is derived from an EMBL/GenBank/DDBJ whole genome shotgun (WGS) entry which is preliminary data.</text>
</comment>
<evidence type="ECO:0000256" key="2">
    <source>
        <dbReference type="SAM" id="Phobius"/>
    </source>
</evidence>
<dbReference type="AlphaFoldDB" id="A0A244CL01"/>
<feature type="transmembrane region" description="Helical" evidence="2">
    <location>
        <begin position="9"/>
        <end position="30"/>
    </location>
</feature>
<name>A0A244CL01_PSEDV</name>
<keyword evidence="6" id="KW-1185">Reference proteome</keyword>
<dbReference type="Pfam" id="PF25973">
    <property type="entry name" value="BSH_CzcB"/>
    <property type="match status" value="1"/>
</dbReference>
<organism evidence="5 6">
    <name type="scientific">Pseudoalteromonas ulvae</name>
    <dbReference type="NCBI Taxonomy" id="107327"/>
    <lineage>
        <taxon>Bacteria</taxon>
        <taxon>Pseudomonadati</taxon>
        <taxon>Pseudomonadota</taxon>
        <taxon>Gammaproteobacteria</taxon>
        <taxon>Alteromonadales</taxon>
        <taxon>Pseudoalteromonadaceae</taxon>
        <taxon>Pseudoalteromonas</taxon>
    </lineage>
</organism>
<keyword evidence="2" id="KW-1133">Transmembrane helix</keyword>
<dbReference type="GO" id="GO:0015562">
    <property type="term" value="F:efflux transmembrane transporter activity"/>
    <property type="evidence" value="ECO:0007669"/>
    <property type="project" value="TreeGrafter"/>
</dbReference>
<evidence type="ECO:0000259" key="4">
    <source>
        <dbReference type="Pfam" id="PF25973"/>
    </source>
</evidence>